<organism evidence="1">
    <name type="scientific">uncultured Armatimonadetes bacterium</name>
    <dbReference type="NCBI Taxonomy" id="157466"/>
    <lineage>
        <taxon>Bacteria</taxon>
        <taxon>Bacillati</taxon>
        <taxon>Armatimonadota</taxon>
        <taxon>environmental samples</taxon>
    </lineage>
</organism>
<accession>A0A6J4IQG3</accession>
<evidence type="ECO:0000313" key="1">
    <source>
        <dbReference type="EMBL" id="CAA9257066.1"/>
    </source>
</evidence>
<dbReference type="SUPFAM" id="SSF56112">
    <property type="entry name" value="Protein kinase-like (PK-like)"/>
    <property type="match status" value="1"/>
</dbReference>
<protein>
    <recommendedName>
        <fullName evidence="2">Aminoglycoside phosphotransferase domain-containing protein</fullName>
    </recommendedName>
</protein>
<evidence type="ECO:0008006" key="2">
    <source>
        <dbReference type="Google" id="ProtNLM"/>
    </source>
</evidence>
<dbReference type="EMBL" id="CADCTO010000287">
    <property type="protein sequence ID" value="CAA9257066.1"/>
    <property type="molecule type" value="Genomic_DNA"/>
</dbReference>
<name>A0A6J4IQG3_9BACT</name>
<dbReference type="InterPro" id="IPR011009">
    <property type="entry name" value="Kinase-like_dom_sf"/>
</dbReference>
<sequence length="410" mass="45473">MPHEAYDDVPSAAERLRQAAQTFVRGLWAQDVRLDTADAYRSTKSLVLRCRVTEGGLDAPPTIIVKHARPRAEYPLGHVRNLVNDWSACHLLNRVPGDPPLAPQLLGGDLDAGLLVLEDLGYGEGSDLHEVLHGDDPEAAREALREHAALLGRLHGATVGRADEYDRFRATLAPEEPPTPLFTDPWPRVRRFRSHAREVEEVSRHYQSVLLGLGVRPHADVESEIAHVTRAVEEEPGPFLAFCKGDQNGVSDLIRRNGKPRLFDFDCGGFRHALLEGMPGRVTWGGMQRLPPDLLPCLDRTYQASLAHYLPAAADDRVFGRAMVEAGARWHVFHVLRRLPDALQADRMRGPSTLRQQVLAWTNAFADLSDGNGHLSGLGESARELATRLRALWPPEARELPWFPAFVPGS</sequence>
<reference evidence="1" key="1">
    <citation type="submission" date="2020-02" db="EMBL/GenBank/DDBJ databases">
        <authorList>
            <person name="Meier V. D."/>
        </authorList>
    </citation>
    <scope>NUCLEOTIDE SEQUENCE</scope>
    <source>
        <strain evidence="1">AVDCRST_MAG63</strain>
    </source>
</reference>
<gene>
    <name evidence="1" type="ORF">AVDCRST_MAG63-2313</name>
</gene>
<dbReference type="AlphaFoldDB" id="A0A6J4IQG3"/>
<proteinExistence type="predicted"/>